<organism evidence="2 3">
    <name type="scientific">Podila verticillata NRRL 6337</name>
    <dbReference type="NCBI Taxonomy" id="1069443"/>
    <lineage>
        <taxon>Eukaryota</taxon>
        <taxon>Fungi</taxon>
        <taxon>Fungi incertae sedis</taxon>
        <taxon>Mucoromycota</taxon>
        <taxon>Mortierellomycotina</taxon>
        <taxon>Mortierellomycetes</taxon>
        <taxon>Mortierellales</taxon>
        <taxon>Mortierellaceae</taxon>
        <taxon>Podila</taxon>
    </lineage>
</organism>
<proteinExistence type="predicted"/>
<protein>
    <recommendedName>
        <fullName evidence="1">Sterol methyltransferase C-terminal domain-containing protein</fullName>
    </recommendedName>
</protein>
<dbReference type="InterPro" id="IPR013705">
    <property type="entry name" value="Sterol_MeTrfase_C"/>
</dbReference>
<keyword evidence="3" id="KW-1185">Reference proteome</keyword>
<evidence type="ECO:0000313" key="2">
    <source>
        <dbReference type="EMBL" id="KFH63125.1"/>
    </source>
</evidence>
<dbReference type="AlphaFoldDB" id="A0A086TME8"/>
<evidence type="ECO:0000313" key="3">
    <source>
        <dbReference type="Proteomes" id="UP000243308"/>
    </source>
</evidence>
<dbReference type="GO" id="GO:0008168">
    <property type="term" value="F:methyltransferase activity"/>
    <property type="evidence" value="ECO:0007669"/>
    <property type="project" value="InterPro"/>
</dbReference>
<dbReference type="EMBL" id="KN042429">
    <property type="protein sequence ID" value="KFH63125.1"/>
    <property type="molecule type" value="Genomic_DNA"/>
</dbReference>
<reference evidence="2 3" key="1">
    <citation type="submission" date="2011-02" db="EMBL/GenBank/DDBJ databases">
        <title>The Genome Sequence of Mortierella verticillata NRRL 6337.</title>
        <authorList>
            <consortium name="The Broad Institute Genome Sequencing Platform"/>
            <person name="Russ C."/>
            <person name="Cuomo C."/>
            <person name="Burger G."/>
            <person name="Gray M.W."/>
            <person name="Holland P.W.H."/>
            <person name="King N."/>
            <person name="Lang F.B.F."/>
            <person name="Roger A.J."/>
            <person name="Ruiz-Trillo I."/>
            <person name="Young S.K."/>
            <person name="Zeng Q."/>
            <person name="Gargeya S."/>
            <person name="Alvarado L."/>
            <person name="Berlin A."/>
            <person name="Chapman S.B."/>
            <person name="Chen Z."/>
            <person name="Freedman E."/>
            <person name="Gellesch M."/>
            <person name="Goldberg J."/>
            <person name="Griggs A."/>
            <person name="Gujja S."/>
            <person name="Heilman E."/>
            <person name="Heiman D."/>
            <person name="Howarth C."/>
            <person name="Mehta T."/>
            <person name="Neiman D."/>
            <person name="Pearson M."/>
            <person name="Roberts A."/>
            <person name="Saif S."/>
            <person name="Shea T."/>
            <person name="Shenoy N."/>
            <person name="Sisk P."/>
            <person name="Stolte C."/>
            <person name="Sykes S."/>
            <person name="White J."/>
            <person name="Yandava C."/>
            <person name="Haas B."/>
            <person name="Nusbaum C."/>
            <person name="Birren B."/>
        </authorList>
    </citation>
    <scope>NUCLEOTIDE SEQUENCE [LARGE SCALE GENOMIC DNA]</scope>
    <source>
        <strain evidence="2 3">NRRL 6337</strain>
    </source>
</reference>
<dbReference type="Proteomes" id="UP000243308">
    <property type="component" value="Unassembled WGS sequence"/>
</dbReference>
<evidence type="ECO:0000259" key="1">
    <source>
        <dbReference type="Pfam" id="PF08498"/>
    </source>
</evidence>
<dbReference type="GO" id="GO:0006694">
    <property type="term" value="P:steroid biosynthetic process"/>
    <property type="evidence" value="ECO:0007669"/>
    <property type="project" value="InterPro"/>
</dbReference>
<name>A0A086TME8_9FUNG</name>
<feature type="domain" description="Sterol methyltransferase C-terminal" evidence="1">
    <location>
        <begin position="1"/>
        <end position="46"/>
    </location>
</feature>
<sequence>MLEKLHQVPPGSTTVQKILETAADSLVEGAIAGIFTPMFFFVARKPGSAVQQQFAESDLSDI</sequence>
<dbReference type="OrthoDB" id="540004at2759"/>
<accession>A0A086TME8</accession>
<gene>
    <name evidence="2" type="ORF">MVEG_11162</name>
</gene>
<dbReference type="Pfam" id="PF08498">
    <property type="entry name" value="Sterol_MT_C"/>
    <property type="match status" value="1"/>
</dbReference>